<accession>A0A4Y8VGB6</accession>
<protein>
    <recommendedName>
        <fullName evidence="1">DUF7281 domain-containing protein</fullName>
    </recommendedName>
</protein>
<keyword evidence="3" id="KW-1185">Reference proteome</keyword>
<dbReference type="OrthoDB" id="9811427at2"/>
<feature type="domain" description="DUF7281" evidence="1">
    <location>
        <begin position="135"/>
        <end position="291"/>
    </location>
</feature>
<proteinExistence type="predicted"/>
<evidence type="ECO:0000313" key="3">
    <source>
        <dbReference type="Proteomes" id="UP000297872"/>
    </source>
</evidence>
<gene>
    <name evidence="2" type="ORF">EXN75_09685</name>
</gene>
<evidence type="ECO:0000259" key="1">
    <source>
        <dbReference type="Pfam" id="PF23947"/>
    </source>
</evidence>
<dbReference type="InterPro" id="IPR055705">
    <property type="entry name" value="DUF7281"/>
</dbReference>
<comment type="caution">
    <text evidence="2">The sequence shown here is derived from an EMBL/GenBank/DDBJ whole genome shotgun (WGS) entry which is preliminary data.</text>
</comment>
<organism evidence="2 3">
    <name type="scientific">Segatella hominis</name>
    <dbReference type="NCBI Taxonomy" id="2518605"/>
    <lineage>
        <taxon>Bacteria</taxon>
        <taxon>Pseudomonadati</taxon>
        <taxon>Bacteroidota</taxon>
        <taxon>Bacteroidia</taxon>
        <taxon>Bacteroidales</taxon>
        <taxon>Prevotellaceae</taxon>
        <taxon>Segatella</taxon>
    </lineage>
</organism>
<dbReference type="AlphaFoldDB" id="A0A4Y8VGB6"/>
<evidence type="ECO:0000313" key="2">
    <source>
        <dbReference type="EMBL" id="TFH79721.1"/>
    </source>
</evidence>
<reference evidence="2 3" key="1">
    <citation type="submission" date="2019-02" db="EMBL/GenBank/DDBJ databases">
        <title>Draft Genome Sequence of the Prevotella sp. BCRC 81118, Isolated from Human Feces.</title>
        <authorList>
            <person name="Huang C.-H."/>
        </authorList>
    </citation>
    <scope>NUCLEOTIDE SEQUENCE [LARGE SCALE GENOMIC DNA]</scope>
    <source>
        <strain evidence="2 3">BCRC 81118</strain>
    </source>
</reference>
<dbReference type="EMBL" id="SGVY01000023">
    <property type="protein sequence ID" value="TFH79721.1"/>
    <property type="molecule type" value="Genomic_DNA"/>
</dbReference>
<dbReference type="Proteomes" id="UP000297872">
    <property type="component" value="Unassembled WGS sequence"/>
</dbReference>
<dbReference type="Pfam" id="PF23947">
    <property type="entry name" value="DUF7281"/>
    <property type="match status" value="1"/>
</dbReference>
<name>A0A4Y8VGB6_9BACT</name>
<sequence length="295" mass="34146">MDILDDMEKLGLGDARQILAMLKGEEIASSKLSLRMTALLRQEGLLMLKSNGSRCKYRIAEAMRESCRTLLSQEFGLKCSLEEWISASSSMQTRADMVRMVGDSKAKKVNTFRGFLIDCYVRIDAMLNGKPFRLQPMEGSSVFINQPDLFEIQEDVIVVGMENAENFMQIRSQRWLFDALFPGKQLLFVCRYPQENLEHLRSWLLRIPNRYVHFGDFDLAGVHIYLSEIYAHLGNRSSFLFPSDIEERLAEGNAALYNQQYAKFKNMAVTDVRLQPLVNMIHHYRRGYEQEGYIR</sequence>